<evidence type="ECO:0000256" key="5">
    <source>
        <dbReference type="ARBA" id="ARBA00022989"/>
    </source>
</evidence>
<comment type="similarity">
    <text evidence="2">Belongs to the G-protein coupled receptor 2 family. Mth subfamily.</text>
</comment>
<keyword evidence="9" id="KW-0472">Membrane</keyword>
<dbReference type="SUPFAM" id="SSF63877">
    <property type="entry name" value="Methuselah ectodomain"/>
    <property type="match status" value="1"/>
</dbReference>
<accession>A0ABD2WXY3</accession>
<keyword evidence="12" id="KW-1185">Reference proteome</keyword>
<organism evidence="11 12">
    <name type="scientific">Trichogramma kaykai</name>
    <dbReference type="NCBI Taxonomy" id="54128"/>
    <lineage>
        <taxon>Eukaryota</taxon>
        <taxon>Metazoa</taxon>
        <taxon>Ecdysozoa</taxon>
        <taxon>Arthropoda</taxon>
        <taxon>Hexapoda</taxon>
        <taxon>Insecta</taxon>
        <taxon>Pterygota</taxon>
        <taxon>Neoptera</taxon>
        <taxon>Endopterygota</taxon>
        <taxon>Hymenoptera</taxon>
        <taxon>Apocrita</taxon>
        <taxon>Proctotrupomorpha</taxon>
        <taxon>Chalcidoidea</taxon>
        <taxon>Trichogrammatidae</taxon>
        <taxon>Trichogramma</taxon>
    </lineage>
</organism>
<dbReference type="InterPro" id="IPR036272">
    <property type="entry name" value="Methuselah_N_sf"/>
</dbReference>
<keyword evidence="4 10" id="KW-0732">Signal</keyword>
<dbReference type="InterPro" id="IPR051384">
    <property type="entry name" value="Mth_GPCR"/>
</dbReference>
<dbReference type="Gene3D" id="2.170.180.11">
    <property type="entry name" value="Methuselah ectodomain, domain 2"/>
    <property type="match status" value="1"/>
</dbReference>
<gene>
    <name evidence="11" type="ORF">TKK_008568</name>
</gene>
<evidence type="ECO:0000256" key="2">
    <source>
        <dbReference type="ARBA" id="ARBA00008979"/>
    </source>
</evidence>
<evidence type="ECO:0000256" key="3">
    <source>
        <dbReference type="ARBA" id="ARBA00022692"/>
    </source>
</evidence>
<dbReference type="PANTHER" id="PTHR47154">
    <property type="entry name" value="G-PROTEIN COUPLED RECEPTOR MTH-RELATED"/>
    <property type="match status" value="1"/>
</dbReference>
<dbReference type="EMBL" id="JBJJXI010000061">
    <property type="protein sequence ID" value="KAL3397832.1"/>
    <property type="molecule type" value="Genomic_DNA"/>
</dbReference>
<dbReference type="PANTHER" id="PTHR47154:SF2">
    <property type="entry name" value="G-PROTEIN COUPLED RECEPTOR MTH-RELATED"/>
    <property type="match status" value="1"/>
</dbReference>
<dbReference type="GO" id="GO:0004930">
    <property type="term" value="F:G protein-coupled receptor activity"/>
    <property type="evidence" value="ECO:0007669"/>
    <property type="project" value="UniProtKB-KW"/>
</dbReference>
<dbReference type="Proteomes" id="UP001627154">
    <property type="component" value="Unassembled WGS sequence"/>
</dbReference>
<comment type="subcellular location">
    <subcellularLocation>
        <location evidence="1">Endomembrane system</location>
        <topology evidence="1">Multi-pass membrane protein</topology>
    </subcellularLocation>
</comment>
<reference evidence="11 12" key="1">
    <citation type="journal article" date="2024" name="bioRxiv">
        <title>A reference genome for Trichogramma kaykai: A tiny desert-dwelling parasitoid wasp with competing sex-ratio distorters.</title>
        <authorList>
            <person name="Culotta J."/>
            <person name="Lindsey A.R."/>
        </authorList>
    </citation>
    <scope>NUCLEOTIDE SEQUENCE [LARGE SCALE GENOMIC DNA]</scope>
    <source>
        <strain evidence="11 12">KSX58</strain>
    </source>
</reference>
<name>A0ABD2WXY3_9HYME</name>
<feature type="transmembrane region" description="Helical" evidence="9">
    <location>
        <begin position="247"/>
        <end position="268"/>
    </location>
</feature>
<evidence type="ECO:0000256" key="8">
    <source>
        <dbReference type="ARBA" id="ARBA00023224"/>
    </source>
</evidence>
<evidence type="ECO:0000256" key="4">
    <source>
        <dbReference type="ARBA" id="ARBA00022729"/>
    </source>
</evidence>
<comment type="caution">
    <text evidence="11">The sequence shown here is derived from an EMBL/GenBank/DDBJ whole genome shotgun (WGS) entry which is preliminary data.</text>
</comment>
<protein>
    <recommendedName>
        <fullName evidence="13">Methuselah N-terminal domain-containing protein</fullName>
    </recommendedName>
</protein>
<evidence type="ECO:0000256" key="6">
    <source>
        <dbReference type="ARBA" id="ARBA00023040"/>
    </source>
</evidence>
<dbReference type="Gene3D" id="1.20.1070.10">
    <property type="entry name" value="Rhodopsin 7-helix transmembrane proteins"/>
    <property type="match status" value="1"/>
</dbReference>
<evidence type="ECO:0000256" key="10">
    <source>
        <dbReference type="SAM" id="SignalP"/>
    </source>
</evidence>
<keyword evidence="7" id="KW-0675">Receptor</keyword>
<evidence type="ECO:0000256" key="7">
    <source>
        <dbReference type="ARBA" id="ARBA00023170"/>
    </source>
</evidence>
<evidence type="ECO:0000256" key="1">
    <source>
        <dbReference type="ARBA" id="ARBA00004127"/>
    </source>
</evidence>
<evidence type="ECO:0008006" key="13">
    <source>
        <dbReference type="Google" id="ProtNLM"/>
    </source>
</evidence>
<keyword evidence="8" id="KW-0807">Transducer</keyword>
<keyword evidence="3 9" id="KW-0812">Transmembrane</keyword>
<dbReference type="GO" id="GO:0012505">
    <property type="term" value="C:endomembrane system"/>
    <property type="evidence" value="ECO:0007669"/>
    <property type="project" value="UniProtKB-SubCell"/>
</dbReference>
<evidence type="ECO:0000313" key="11">
    <source>
        <dbReference type="EMBL" id="KAL3397832.1"/>
    </source>
</evidence>
<evidence type="ECO:0000313" key="12">
    <source>
        <dbReference type="Proteomes" id="UP001627154"/>
    </source>
</evidence>
<dbReference type="AlphaFoldDB" id="A0ABD2WXY3"/>
<proteinExistence type="inferred from homology"/>
<keyword evidence="6" id="KW-0297">G-protein coupled receptor</keyword>
<dbReference type="InterPro" id="IPR023311">
    <property type="entry name" value="Methusela_ecto_dom_2"/>
</dbReference>
<evidence type="ECO:0000256" key="9">
    <source>
        <dbReference type="SAM" id="Phobius"/>
    </source>
</evidence>
<feature type="signal peptide" evidence="10">
    <location>
        <begin position="1"/>
        <end position="25"/>
    </location>
</feature>
<feature type="transmembrane region" description="Helical" evidence="9">
    <location>
        <begin position="280"/>
        <end position="302"/>
    </location>
</feature>
<feature type="chain" id="PRO_5044823380" description="Methuselah N-terminal domain-containing protein" evidence="10">
    <location>
        <begin position="26"/>
        <end position="324"/>
    </location>
</feature>
<sequence>MKCGGSLRLCFLLLLANFCYQKARGQRDTAANETILCRPNLSVPVKHDESRLLANGSLQHAGRLYPPEHHFVSSSALENSSRRVCPCAASGQSRRPCLRKCCPDGQLLEAQVEREEPCTEASAIGWLPLPDQPRLHPDFIGAIEQQQRVELAHDWFQLVGWAPRCDDSRYGFYELRPDEYPEDAWQLDAEGWLRLTQDSRLYGPGEFCLDRQLDNADRLAVLVCVELEPSENSNEEPDEDDNPHDKITRIGCIFSVPFLLATMLVYLIIPELRNIYGRTLMCYVAALLGAYSFLFVTEFLHFGTACHITDLVGQSVRSSITSKH</sequence>
<keyword evidence="5 9" id="KW-1133">Transmembrane helix</keyword>